<dbReference type="PROSITE" id="PS01124">
    <property type="entry name" value="HTH_ARAC_FAMILY_2"/>
    <property type="match status" value="1"/>
</dbReference>
<keyword evidence="2 5" id="KW-0238">DNA-binding</keyword>
<feature type="domain" description="HTH araC/xylS-type" evidence="4">
    <location>
        <begin position="167"/>
        <end position="265"/>
    </location>
</feature>
<dbReference type="SMART" id="SM00342">
    <property type="entry name" value="HTH_ARAC"/>
    <property type="match status" value="1"/>
</dbReference>
<keyword evidence="6" id="KW-1185">Reference proteome</keyword>
<dbReference type="GO" id="GO:0003700">
    <property type="term" value="F:DNA-binding transcription factor activity"/>
    <property type="evidence" value="ECO:0007669"/>
    <property type="project" value="InterPro"/>
</dbReference>
<keyword evidence="3" id="KW-0804">Transcription</keyword>
<evidence type="ECO:0000259" key="4">
    <source>
        <dbReference type="PROSITE" id="PS01124"/>
    </source>
</evidence>
<dbReference type="PANTHER" id="PTHR43280:SF32">
    <property type="entry name" value="TRANSCRIPTIONAL REGULATORY PROTEIN"/>
    <property type="match status" value="1"/>
</dbReference>
<accession>A0A1G8LR48</accession>
<dbReference type="OrthoDB" id="9814125at2"/>
<organism evidence="5 6">
    <name type="scientific">Aliiruegeria lutimaris</name>
    <dbReference type="NCBI Taxonomy" id="571298"/>
    <lineage>
        <taxon>Bacteria</taxon>
        <taxon>Pseudomonadati</taxon>
        <taxon>Pseudomonadota</taxon>
        <taxon>Alphaproteobacteria</taxon>
        <taxon>Rhodobacterales</taxon>
        <taxon>Roseobacteraceae</taxon>
        <taxon>Aliiruegeria</taxon>
    </lineage>
</organism>
<evidence type="ECO:0000256" key="3">
    <source>
        <dbReference type="ARBA" id="ARBA00023163"/>
    </source>
</evidence>
<dbReference type="AlphaFoldDB" id="A0A1G8LR48"/>
<evidence type="ECO:0000313" key="5">
    <source>
        <dbReference type="EMBL" id="SDI58103.1"/>
    </source>
</evidence>
<dbReference type="RefSeq" id="WP_093149640.1">
    <property type="nucleotide sequence ID" value="NZ_FNEK01000004.1"/>
</dbReference>
<evidence type="ECO:0000256" key="1">
    <source>
        <dbReference type="ARBA" id="ARBA00023015"/>
    </source>
</evidence>
<dbReference type="SUPFAM" id="SSF46689">
    <property type="entry name" value="Homeodomain-like"/>
    <property type="match status" value="1"/>
</dbReference>
<name>A0A1G8LR48_9RHOB</name>
<proteinExistence type="predicted"/>
<sequence length="268" mass="30104">MSVIPAAPVGPLRLVPMQRLTHGGRWRTEAMRSYRMPILLWFTRGQGRITVAGLTRGYGAHNAVFIPAGTMHGFDVSSQVYGTAVFFNESVPLELASDPFHLRVRDARHQGQITGLLESLQREIDGERPLKDRAIAHYGGLLSVWLDRQRFEAEDRPQDCAARALVRRYTEAIEEQLYTGQSVSDYAEGLGVTPTHLSRVCNQTCGRPASDLLADRLTFEARRLLLDTSLPVKRVAEVLGFNSAAYFTRAFHHRTGQTPSDFREARKR</sequence>
<keyword evidence="1" id="KW-0805">Transcription regulation</keyword>
<evidence type="ECO:0000256" key="2">
    <source>
        <dbReference type="ARBA" id="ARBA00023125"/>
    </source>
</evidence>
<dbReference type="InterPro" id="IPR018060">
    <property type="entry name" value="HTH_AraC"/>
</dbReference>
<dbReference type="Proteomes" id="UP000199382">
    <property type="component" value="Unassembled WGS sequence"/>
</dbReference>
<reference evidence="5 6" key="1">
    <citation type="submission" date="2016-10" db="EMBL/GenBank/DDBJ databases">
        <authorList>
            <person name="de Groot N.N."/>
        </authorList>
    </citation>
    <scope>NUCLEOTIDE SEQUENCE [LARGE SCALE GENOMIC DNA]</scope>
    <source>
        <strain evidence="5 6">DSM 25294</strain>
    </source>
</reference>
<dbReference type="InterPro" id="IPR009057">
    <property type="entry name" value="Homeodomain-like_sf"/>
</dbReference>
<gene>
    <name evidence="5" type="ORF">SAMN04488026_1004119</name>
</gene>
<dbReference type="GO" id="GO:0043565">
    <property type="term" value="F:sequence-specific DNA binding"/>
    <property type="evidence" value="ECO:0007669"/>
    <property type="project" value="InterPro"/>
</dbReference>
<protein>
    <submittedName>
        <fullName evidence="5">AraC-type DNA-binding protein</fullName>
    </submittedName>
</protein>
<dbReference type="PANTHER" id="PTHR43280">
    <property type="entry name" value="ARAC-FAMILY TRANSCRIPTIONAL REGULATOR"/>
    <property type="match status" value="1"/>
</dbReference>
<dbReference type="EMBL" id="FNEK01000004">
    <property type="protein sequence ID" value="SDI58103.1"/>
    <property type="molecule type" value="Genomic_DNA"/>
</dbReference>
<dbReference type="STRING" id="571298.SAMN04488026_1004119"/>
<dbReference type="Gene3D" id="1.10.10.60">
    <property type="entry name" value="Homeodomain-like"/>
    <property type="match status" value="1"/>
</dbReference>
<dbReference type="InterPro" id="IPR020449">
    <property type="entry name" value="Tscrpt_reg_AraC-type_HTH"/>
</dbReference>
<evidence type="ECO:0000313" key="6">
    <source>
        <dbReference type="Proteomes" id="UP000199382"/>
    </source>
</evidence>
<dbReference type="Pfam" id="PF12833">
    <property type="entry name" value="HTH_18"/>
    <property type="match status" value="1"/>
</dbReference>
<dbReference type="PRINTS" id="PR00032">
    <property type="entry name" value="HTHARAC"/>
</dbReference>